<evidence type="ECO:0000313" key="40">
    <source>
        <dbReference type="EMBL" id="RHB77503.1"/>
    </source>
</evidence>
<keyword evidence="7" id="KW-0139">CF(1)</keyword>
<dbReference type="Proteomes" id="UP000095766">
    <property type="component" value="Unassembled WGS sequence"/>
</dbReference>
<dbReference type="Proteomes" id="UP000284514">
    <property type="component" value="Unassembled WGS sequence"/>
</dbReference>
<dbReference type="EMBL" id="JAQNSI010000409">
    <property type="protein sequence ID" value="MDC1901738.1"/>
    <property type="molecule type" value="Genomic_DNA"/>
</dbReference>
<evidence type="ECO:0000313" key="36">
    <source>
        <dbReference type="EMBL" id="RGS56295.1"/>
    </source>
</evidence>
<dbReference type="Proteomes" id="UP000095614">
    <property type="component" value="Unassembled WGS sequence"/>
</dbReference>
<keyword evidence="6 7" id="KW-0066">ATP synthesis</keyword>
<sequence length="186" mass="21334">MDIGIVSMRYAKALMEYAKSMGAEDTLYKEFCMLDRSFRKHPDLRMALENPILTIREKLTLICTAAVGDAPAGREFARFMTLVLKNRRENFLQYICLSFLDLYRKDKHIGVGKLITAVPVSQEVRERIHDSASSLLHASMELQTEVDPSIEGGFIFDINDFRLDASIATQLKKVKQQFIDKNRRIV</sequence>
<dbReference type="Proteomes" id="UP001181247">
    <property type="component" value="Unassembled WGS sequence"/>
</dbReference>
<dbReference type="AlphaFoldDB" id="A0A139K623"/>
<dbReference type="Proteomes" id="UP000261295">
    <property type="component" value="Unassembled WGS sequence"/>
</dbReference>
<dbReference type="EMBL" id="WCUQ01000004">
    <property type="protein sequence ID" value="KAB4125874.1"/>
    <property type="molecule type" value="Genomic_DNA"/>
</dbReference>
<dbReference type="Proteomes" id="UP000186549">
    <property type="component" value="Unassembled WGS sequence"/>
</dbReference>
<dbReference type="Proteomes" id="UP000095788">
    <property type="component" value="Unassembled WGS sequence"/>
</dbReference>
<dbReference type="Proteomes" id="UP000284640">
    <property type="component" value="Unassembled WGS sequence"/>
</dbReference>
<dbReference type="RefSeq" id="WP_005829118.1">
    <property type="nucleotide sequence ID" value="NZ_AP019724.1"/>
</dbReference>
<dbReference type="Proteomes" id="UP000283601">
    <property type="component" value="Unassembled WGS sequence"/>
</dbReference>
<dbReference type="EMBL" id="QSHA01000001">
    <property type="protein sequence ID" value="RHB77503.1"/>
    <property type="molecule type" value="Genomic_DNA"/>
</dbReference>
<dbReference type="EMBL" id="QSPV01000021">
    <property type="protein sequence ID" value="RGJ89899.1"/>
    <property type="molecule type" value="Genomic_DNA"/>
</dbReference>
<evidence type="ECO:0000313" key="9">
    <source>
        <dbReference type="EMBL" id="CUO31813.1"/>
    </source>
</evidence>
<dbReference type="EMBL" id="QRTH01000005">
    <property type="protein sequence ID" value="RGQ50835.1"/>
    <property type="molecule type" value="Genomic_DNA"/>
</dbReference>
<evidence type="ECO:0000313" key="31">
    <source>
        <dbReference type="EMBL" id="RGI80147.1"/>
    </source>
</evidence>
<dbReference type="EMBL" id="MNQU01000152">
    <property type="protein sequence ID" value="OKZ35878.1"/>
    <property type="molecule type" value="Genomic_DNA"/>
</dbReference>
<evidence type="ECO:0000313" key="59">
    <source>
        <dbReference type="Proteomes" id="UP000284022"/>
    </source>
</evidence>
<dbReference type="Proteomes" id="UP000285283">
    <property type="component" value="Unassembled WGS sequence"/>
</dbReference>
<evidence type="ECO:0000313" key="10">
    <source>
        <dbReference type="EMBL" id="CUO91121.1"/>
    </source>
</evidence>
<dbReference type="EMBL" id="JAQNSB010000029">
    <property type="protein sequence ID" value="MDC1856456.1"/>
    <property type="molecule type" value="Genomic_DNA"/>
</dbReference>
<dbReference type="EMBL" id="JAFBJK010000004">
    <property type="protein sequence ID" value="MBT8727698.1"/>
    <property type="molecule type" value="Genomic_DNA"/>
</dbReference>
<dbReference type="EMBL" id="QRVP01000003">
    <property type="protein sequence ID" value="RGS56295.1"/>
    <property type="molecule type" value="Genomic_DNA"/>
</dbReference>
<dbReference type="Proteomes" id="UP000263754">
    <property type="component" value="Unassembled WGS sequence"/>
</dbReference>
<dbReference type="Proteomes" id="UP001218502">
    <property type="component" value="Unassembled WGS sequence"/>
</dbReference>
<evidence type="ECO:0000313" key="19">
    <source>
        <dbReference type="EMBL" id="KAB4208775.1"/>
    </source>
</evidence>
<dbReference type="Proteomes" id="UP001222603">
    <property type="component" value="Unassembled WGS sequence"/>
</dbReference>
<dbReference type="Proteomes" id="UP000434462">
    <property type="component" value="Unassembled WGS sequence"/>
</dbReference>
<comment type="subcellular location">
    <subcellularLocation>
        <location evidence="7">Cell membrane</location>
        <topology evidence="7">Peripheral membrane protein</topology>
    </subcellularLocation>
    <subcellularLocation>
        <location evidence="1">Membrane</location>
    </subcellularLocation>
</comment>
<keyword evidence="3 7" id="KW-0375">Hydrogen ion transport</keyword>
<dbReference type="Proteomes" id="UP000431575">
    <property type="component" value="Unassembled WGS sequence"/>
</dbReference>
<evidence type="ECO:0000313" key="68">
    <source>
        <dbReference type="Proteomes" id="UP000434462"/>
    </source>
</evidence>
<dbReference type="EMBL" id="CZBF01000001">
    <property type="protein sequence ID" value="CUP38120.1"/>
    <property type="molecule type" value="Genomic_DNA"/>
</dbReference>
<dbReference type="EMBL" id="JAQNQY010000014">
    <property type="protein sequence ID" value="MDC1753467.1"/>
    <property type="molecule type" value="Genomic_DNA"/>
</dbReference>
<dbReference type="EMBL" id="QSKL01000001">
    <property type="protein sequence ID" value="RHE62017.1"/>
    <property type="molecule type" value="Genomic_DNA"/>
</dbReference>
<evidence type="ECO:0000313" key="41">
    <source>
        <dbReference type="EMBL" id="RHC76559.1"/>
    </source>
</evidence>
<evidence type="ECO:0000313" key="50">
    <source>
        <dbReference type="Proteomes" id="UP000196329"/>
    </source>
</evidence>
<dbReference type="EMBL" id="NFHS01000003">
    <property type="protein sequence ID" value="OUN55382.1"/>
    <property type="molecule type" value="Genomic_DNA"/>
</dbReference>
<dbReference type="Proteomes" id="UP001055048">
    <property type="component" value="Unassembled WGS sequence"/>
</dbReference>
<comment type="function">
    <text evidence="7">This protein is part of the stalk that links CF(0) to CF(1). It either transmits conformational changes from CF(0) to CF(1) or is implicated in proton conduction.</text>
</comment>
<dbReference type="OrthoDB" id="9802471at2"/>
<evidence type="ECO:0000313" key="16">
    <source>
        <dbReference type="EMBL" id="KAB4125874.1"/>
    </source>
</evidence>
<dbReference type="NCBIfam" id="TIGR01145">
    <property type="entry name" value="ATP_synt_delta"/>
    <property type="match status" value="1"/>
</dbReference>
<dbReference type="InterPro" id="IPR026015">
    <property type="entry name" value="ATP_synth_OSCP/delta_N_sf"/>
</dbReference>
<dbReference type="NCBIfam" id="NF009964">
    <property type="entry name" value="PRK13429.1-3"/>
    <property type="match status" value="1"/>
</dbReference>
<reference evidence="45 46" key="1">
    <citation type="submission" date="2015-09" db="EMBL/GenBank/DDBJ databases">
        <authorList>
            <consortium name="Pathogen Informatics"/>
        </authorList>
    </citation>
    <scope>NUCLEOTIDE SEQUENCE [LARGE SCALE GENOMIC DNA]</scope>
    <source>
        <strain evidence="9 45">2789STDY5608791</strain>
        <strain evidence="12 46">2789STDY5834847</strain>
        <strain evidence="10 47">2789STDY5834898</strain>
        <strain evidence="11 48">2789STDY5834942</strain>
    </source>
</reference>
<keyword evidence="7" id="KW-1003">Cell membrane</keyword>
<evidence type="ECO:0000313" key="8">
    <source>
        <dbReference type="EMBL" id="BBK88319.1"/>
    </source>
</evidence>
<dbReference type="Proteomes" id="UP000462376">
    <property type="component" value="Unassembled WGS sequence"/>
</dbReference>
<evidence type="ECO:0000313" key="60">
    <source>
        <dbReference type="Proteomes" id="UP000284514"/>
    </source>
</evidence>
<dbReference type="Proteomes" id="UP000283684">
    <property type="component" value="Unassembled WGS sequence"/>
</dbReference>
<evidence type="ECO:0000313" key="42">
    <source>
        <dbReference type="EMBL" id="RHE25865.1"/>
    </source>
</evidence>
<reference evidence="23 76" key="10">
    <citation type="submission" date="2022-10" db="EMBL/GenBank/DDBJ databases">
        <title>Human gut microbiome strain richness.</title>
        <authorList>
            <person name="Chen-Liaw A."/>
        </authorList>
    </citation>
    <scope>NUCLEOTIDE SEQUENCE</scope>
    <source>
        <strain evidence="27">1001713st1_F9_1001713B170221_170320</strain>
        <strain evidence="26">1001713st2_A4_1001713B170214_170313</strain>
        <strain evidence="23">A1_m1001262Bd0_191120</strain>
        <strain evidence="25">BSD2780061687st1_G10_BSD2780061687b_171204</strain>
        <strain evidence="24 76">D53st1_B1_D53t1_180928</strain>
    </source>
</reference>
<evidence type="ECO:0000313" key="14">
    <source>
        <dbReference type="EMBL" id="KAB4110934.1"/>
    </source>
</evidence>
<dbReference type="Proteomes" id="UP000095419">
    <property type="component" value="Unassembled WGS sequence"/>
</dbReference>
<evidence type="ECO:0000313" key="61">
    <source>
        <dbReference type="Proteomes" id="UP000284640"/>
    </source>
</evidence>
<dbReference type="EMBL" id="WCUR01000038">
    <property type="protein sequence ID" value="KAB4115522.1"/>
    <property type="molecule type" value="Genomic_DNA"/>
</dbReference>
<dbReference type="EMBL" id="QSIF01000001">
    <property type="protein sequence ID" value="RHC76559.1"/>
    <property type="molecule type" value="Genomic_DNA"/>
</dbReference>
<dbReference type="EMBL" id="CYZF01000004">
    <property type="protein sequence ID" value="CUO31813.1"/>
    <property type="molecule type" value="Genomic_DNA"/>
</dbReference>
<dbReference type="EMBL" id="WCUP01000003">
    <property type="protein sequence ID" value="KAB4110934.1"/>
    <property type="molecule type" value="Genomic_DNA"/>
</dbReference>
<dbReference type="Proteomes" id="UP000283766">
    <property type="component" value="Unassembled WGS sequence"/>
</dbReference>
<evidence type="ECO:0000313" key="69">
    <source>
        <dbReference type="Proteomes" id="UP000438773"/>
    </source>
</evidence>
<dbReference type="EMBL" id="JAQNSG010000008">
    <property type="protein sequence ID" value="MDC1880529.1"/>
    <property type="molecule type" value="Genomic_DNA"/>
</dbReference>
<evidence type="ECO:0000313" key="58">
    <source>
        <dbReference type="Proteomes" id="UP000283766"/>
    </source>
</evidence>
<evidence type="ECO:0000313" key="57">
    <source>
        <dbReference type="Proteomes" id="UP000283684"/>
    </source>
</evidence>
<dbReference type="EMBL" id="QSRB01000002">
    <property type="protein sequence ID" value="RGK87741.1"/>
    <property type="molecule type" value="Genomic_DNA"/>
</dbReference>
<evidence type="ECO:0000313" key="38">
    <source>
        <dbReference type="EMBL" id="RGV42008.1"/>
    </source>
</evidence>
<dbReference type="EMBL" id="JAWDEU010000002">
    <property type="protein sequence ID" value="MDU0245731.1"/>
    <property type="molecule type" value="Genomic_DNA"/>
</dbReference>
<dbReference type="Proteomes" id="UP000320533">
    <property type="component" value="Chromosome"/>
</dbReference>
<evidence type="ECO:0000313" key="29">
    <source>
        <dbReference type="EMBL" id="OKZ35878.1"/>
    </source>
</evidence>
<dbReference type="EMBL" id="AP019724">
    <property type="protein sequence ID" value="BBK88319.1"/>
    <property type="molecule type" value="Genomic_DNA"/>
</dbReference>
<dbReference type="EMBL" id="QRXV01000019">
    <property type="protein sequence ID" value="RGU36916.1"/>
    <property type="molecule type" value="Genomic_DNA"/>
</dbReference>
<evidence type="ECO:0000313" key="55">
    <source>
        <dbReference type="Proteomes" id="UP000283601"/>
    </source>
</evidence>
<dbReference type="Proteomes" id="UP001196342">
    <property type="component" value="Unassembled WGS sequence"/>
</dbReference>
<evidence type="ECO:0000313" key="47">
    <source>
        <dbReference type="Proteomes" id="UP000095766"/>
    </source>
</evidence>
<reference evidence="29 49" key="2">
    <citation type="journal article" date="2016" name="Nat. Biotechnol.">
        <title>Measurement of bacterial replication rates in microbial communities.</title>
        <authorList>
            <person name="Brown C.T."/>
            <person name="Olm M.R."/>
            <person name="Thomas B.C."/>
            <person name="Banfield J.F."/>
        </authorList>
    </citation>
    <scope>NUCLEOTIDE SEQUENCE [LARGE SCALE GENOMIC DNA]</scope>
    <source>
        <strain evidence="29">45_41</strain>
    </source>
</reference>
<evidence type="ECO:0000313" key="67">
    <source>
        <dbReference type="Proteomes" id="UP000433928"/>
    </source>
</evidence>
<evidence type="ECO:0000313" key="45">
    <source>
        <dbReference type="Proteomes" id="UP000095419"/>
    </source>
</evidence>
<dbReference type="Proteomes" id="UP001214113">
    <property type="component" value="Unassembled WGS sequence"/>
</dbReference>
<evidence type="ECO:0000313" key="44">
    <source>
        <dbReference type="EMBL" id="RHH28698.1"/>
    </source>
</evidence>
<evidence type="ECO:0000313" key="23">
    <source>
        <dbReference type="EMBL" id="MDC1753467.1"/>
    </source>
</evidence>
<reference evidence="30" key="4">
    <citation type="journal article" date="2018" name="BMC Genomics">
        <title>Whole genome sequencing and function prediction of 133 gut anaerobes isolated from chicken caecum in pure cultures.</title>
        <authorList>
            <person name="Medvecky M."/>
            <person name="Cejkova D."/>
            <person name="Polansky O."/>
            <person name="Karasova D."/>
            <person name="Kubasova T."/>
            <person name="Cizek A."/>
            <person name="Rychlik I."/>
        </authorList>
    </citation>
    <scope>NUCLEOTIDE SEQUENCE</scope>
    <source>
        <strain evidence="30">An67</strain>
    </source>
</reference>
<evidence type="ECO:0000313" key="21">
    <source>
        <dbReference type="EMBL" id="KAB4245604.1"/>
    </source>
</evidence>
<evidence type="ECO:0000313" key="52">
    <source>
        <dbReference type="Proteomes" id="UP000260874"/>
    </source>
</evidence>
<dbReference type="PANTHER" id="PTHR11910">
    <property type="entry name" value="ATP SYNTHASE DELTA CHAIN"/>
    <property type="match status" value="1"/>
</dbReference>
<evidence type="ECO:0000313" key="37">
    <source>
        <dbReference type="EMBL" id="RGU36916.1"/>
    </source>
</evidence>
<dbReference type="EMBL" id="QRJL01000010">
    <property type="protein sequence ID" value="RHH28698.1"/>
    <property type="molecule type" value="Genomic_DNA"/>
</dbReference>
<evidence type="ECO:0000313" key="12">
    <source>
        <dbReference type="EMBL" id="CUP43225.1"/>
    </source>
</evidence>
<keyword evidence="4 7" id="KW-0406">Ion transport</keyword>
<dbReference type="Proteomes" id="UP000284022">
    <property type="component" value="Unassembled WGS sequence"/>
</dbReference>
<dbReference type="KEGG" id="bun:Bun01g_26890"/>
<dbReference type="Pfam" id="PF00213">
    <property type="entry name" value="OSCP"/>
    <property type="match status" value="1"/>
</dbReference>
<evidence type="ECO:0000313" key="11">
    <source>
        <dbReference type="EMBL" id="CUP38120.1"/>
    </source>
</evidence>
<evidence type="ECO:0000313" key="33">
    <source>
        <dbReference type="EMBL" id="RGK87741.1"/>
    </source>
</evidence>
<evidence type="ECO:0000313" key="27">
    <source>
        <dbReference type="EMBL" id="MDC1901738.1"/>
    </source>
</evidence>
<reference evidence="22 75" key="8">
    <citation type="submission" date="2020-12" db="EMBL/GenBank/DDBJ databases">
        <title>Microorganisms.</title>
        <authorList>
            <person name="Matos J."/>
            <person name="Faleiro L."/>
            <person name="Duarte I."/>
        </authorList>
    </citation>
    <scope>NUCLEOTIDE SEQUENCE [LARGE SCALE GENOMIC DNA]</scope>
    <source>
        <strain evidence="22 75">PtFD3Pch2</strain>
    </source>
</reference>
<dbReference type="EMBL" id="QSJZ01000001">
    <property type="protein sequence ID" value="RHE25865.1"/>
    <property type="molecule type" value="Genomic_DNA"/>
</dbReference>
<evidence type="ECO:0000313" key="43">
    <source>
        <dbReference type="EMBL" id="RHE62017.1"/>
    </source>
</evidence>
<dbReference type="Proteomes" id="UP001213309">
    <property type="component" value="Unassembled WGS sequence"/>
</dbReference>
<evidence type="ECO:0000313" key="65">
    <source>
        <dbReference type="Proteomes" id="UP000320533"/>
    </source>
</evidence>
<evidence type="ECO:0000313" key="74">
    <source>
        <dbReference type="Proteomes" id="UP001055048"/>
    </source>
</evidence>
<keyword evidence="5 7" id="KW-0472">Membrane</keyword>
<dbReference type="EMBL" id="JAQNRK010000003">
    <property type="protein sequence ID" value="MDC1793475.1"/>
    <property type="molecule type" value="Genomic_DNA"/>
</dbReference>
<dbReference type="Proteomes" id="UP000260844">
    <property type="component" value="Unassembled WGS sequence"/>
</dbReference>
<evidence type="ECO:0000313" key="72">
    <source>
        <dbReference type="Proteomes" id="UP000462376"/>
    </source>
</evidence>
<evidence type="ECO:0000313" key="26">
    <source>
        <dbReference type="EMBL" id="MDC1880529.1"/>
    </source>
</evidence>
<dbReference type="EMBL" id="CZAF01000011">
    <property type="protein sequence ID" value="CUP43225.1"/>
    <property type="molecule type" value="Genomic_DNA"/>
</dbReference>
<evidence type="ECO:0000313" key="15">
    <source>
        <dbReference type="EMBL" id="KAB4115522.1"/>
    </source>
</evidence>
<evidence type="ECO:0000313" key="35">
    <source>
        <dbReference type="EMBL" id="RGQ50835.1"/>
    </source>
</evidence>
<evidence type="ECO:0000256" key="7">
    <source>
        <dbReference type="HAMAP-Rule" id="MF_01416"/>
    </source>
</evidence>
<comment type="function">
    <text evidence="7">F(1)F(0) ATP synthase produces ATP from ADP in the presence of a proton or sodium gradient. F-type ATPases consist of two structural domains, F(1) containing the extramembraneous catalytic core and F(0) containing the membrane proton channel, linked together by a central stalk and a peripheral stalk. During catalysis, ATP synthesis in the catalytic domain of F(1) is coupled via a rotary mechanism of the central stalk subunits to proton translocation.</text>
</comment>
<evidence type="ECO:0000313" key="34">
    <source>
        <dbReference type="EMBL" id="RGM58686.1"/>
    </source>
</evidence>
<evidence type="ECO:0000313" key="66">
    <source>
        <dbReference type="Proteomes" id="UP000431575"/>
    </source>
</evidence>
<dbReference type="Proteomes" id="UP001215818">
    <property type="component" value="Unassembled WGS sequence"/>
</dbReference>
<dbReference type="GO" id="GO:0046933">
    <property type="term" value="F:proton-transporting ATP synthase activity, rotational mechanism"/>
    <property type="evidence" value="ECO:0007669"/>
    <property type="project" value="UniProtKB-UniRule"/>
</dbReference>
<evidence type="ECO:0000313" key="39">
    <source>
        <dbReference type="EMBL" id="RGZ48473.1"/>
    </source>
</evidence>
<evidence type="ECO:0000256" key="4">
    <source>
        <dbReference type="ARBA" id="ARBA00023065"/>
    </source>
</evidence>
<accession>A0A139K623</accession>
<dbReference type="Proteomes" id="UP000466952">
    <property type="component" value="Unassembled WGS sequence"/>
</dbReference>
<evidence type="ECO:0000313" key="48">
    <source>
        <dbReference type="Proteomes" id="UP000095788"/>
    </source>
</evidence>
<dbReference type="GO" id="GO:0045259">
    <property type="term" value="C:proton-transporting ATP synthase complex"/>
    <property type="evidence" value="ECO:0007669"/>
    <property type="project" value="UniProtKB-KW"/>
</dbReference>
<evidence type="ECO:0000313" key="75">
    <source>
        <dbReference type="Proteomes" id="UP001196342"/>
    </source>
</evidence>
<evidence type="ECO:0000256" key="3">
    <source>
        <dbReference type="ARBA" id="ARBA00022781"/>
    </source>
</evidence>
<evidence type="ECO:0000313" key="24">
    <source>
        <dbReference type="EMBL" id="MDC1793475.1"/>
    </source>
</evidence>
<evidence type="ECO:0000313" key="20">
    <source>
        <dbReference type="EMBL" id="KAB4230597.1"/>
    </source>
</evidence>
<evidence type="ECO:0000313" key="22">
    <source>
        <dbReference type="EMBL" id="MBT8727698.1"/>
    </source>
</evidence>
<evidence type="ECO:0000313" key="53">
    <source>
        <dbReference type="Proteomes" id="UP000261295"/>
    </source>
</evidence>
<dbReference type="SUPFAM" id="SSF47928">
    <property type="entry name" value="N-terminal domain of the delta subunit of the F1F0-ATP synthase"/>
    <property type="match status" value="1"/>
</dbReference>
<evidence type="ECO:0000256" key="6">
    <source>
        <dbReference type="ARBA" id="ARBA00023310"/>
    </source>
</evidence>
<reference evidence="50" key="3">
    <citation type="submission" date="2017-04" db="EMBL/GenBank/DDBJ databases">
        <title>Function of individual gut microbiota members based on whole genome sequencing of pure cultures obtained from chicken caecum.</title>
        <authorList>
            <person name="Medvecky M."/>
            <person name="Cejkova D."/>
            <person name="Polansky O."/>
            <person name="Karasova D."/>
            <person name="Kubasova T."/>
            <person name="Cizek A."/>
            <person name="Rychlik I."/>
        </authorList>
    </citation>
    <scope>NUCLEOTIDE SEQUENCE [LARGE SCALE GENOMIC DNA]</scope>
    <source>
        <strain evidence="50">An67</strain>
    </source>
</reference>
<dbReference type="Proteomes" id="UP000441711">
    <property type="component" value="Unassembled WGS sequence"/>
</dbReference>
<evidence type="ECO:0000256" key="2">
    <source>
        <dbReference type="ARBA" id="ARBA00022448"/>
    </source>
</evidence>
<dbReference type="EMBL" id="QSTL01000001">
    <property type="protein sequence ID" value="RGM58686.1"/>
    <property type="molecule type" value="Genomic_DNA"/>
</dbReference>
<evidence type="ECO:0000313" key="46">
    <source>
        <dbReference type="Proteomes" id="UP000095614"/>
    </source>
</evidence>
<keyword evidence="2 7" id="KW-0813">Transport</keyword>
<dbReference type="EMBL" id="WCTM01000002">
    <property type="protein sequence ID" value="KAB4245604.1"/>
    <property type="molecule type" value="Genomic_DNA"/>
</dbReference>
<dbReference type="EMBL" id="BQNL01000001">
    <property type="protein sequence ID" value="GKH14586.1"/>
    <property type="molecule type" value="Genomic_DNA"/>
</dbReference>
<evidence type="ECO:0000313" key="51">
    <source>
        <dbReference type="Proteomes" id="UP000260844"/>
    </source>
</evidence>
<dbReference type="EMBL" id="WCTL01000025">
    <property type="protein sequence ID" value="KAB4230597.1"/>
    <property type="molecule type" value="Genomic_DNA"/>
</dbReference>
<reference evidence="28" key="11">
    <citation type="submission" date="2023-10" db="EMBL/GenBank/DDBJ databases">
        <title>Genome of Potential pathogenic bacteria in Crohn's disease.</title>
        <authorList>
            <person name="Rodriguez-Palacios A."/>
        </authorList>
    </citation>
    <scope>NUCLEOTIDE SEQUENCE</scope>
    <source>
        <strain evidence="28">CavFT-hAR50</strain>
    </source>
</reference>
<reference evidence="66 67" key="6">
    <citation type="journal article" date="2019" name="Nat. Med.">
        <title>A library of human gut bacterial isolates paired with longitudinal multiomics data enables mechanistic microbiome research.</title>
        <authorList>
            <person name="Poyet M."/>
            <person name="Groussin M."/>
            <person name="Gibbons S.M."/>
            <person name="Avila-Pacheco J."/>
            <person name="Jiang X."/>
            <person name="Kearney S.M."/>
            <person name="Perrotta A.R."/>
            <person name="Berdy B."/>
            <person name="Zhao S."/>
            <person name="Lieberman T.D."/>
            <person name="Swanson P.K."/>
            <person name="Smith M."/>
            <person name="Roesemann S."/>
            <person name="Alexander J.E."/>
            <person name="Rich S.A."/>
            <person name="Livny J."/>
            <person name="Vlamakis H."/>
            <person name="Clish C."/>
            <person name="Bullock K."/>
            <person name="Deik A."/>
            <person name="Scott J."/>
            <person name="Pierce K.A."/>
            <person name="Xavier R.J."/>
            <person name="Alm E.J."/>
        </authorList>
    </citation>
    <scope>NUCLEOTIDE SEQUENCE [LARGE SCALE GENOMIC DNA]</scope>
    <source>
        <strain evidence="19 73">BIOML-A11</strain>
        <strain evidence="18 71">BIOML-A21</strain>
        <strain evidence="17 67">BIOML-A27</strain>
        <strain evidence="14 70">BIOML-A36</strain>
        <strain evidence="16 69">BIOML-A37</strain>
        <strain evidence="15 68">BIOML-A38</strain>
        <strain evidence="20 72">BIOML-A5</strain>
        <strain evidence="21 66">BIOML-A6</strain>
    </source>
</reference>
<evidence type="ECO:0000313" key="54">
    <source>
        <dbReference type="Proteomes" id="UP000263754"/>
    </source>
</evidence>
<dbReference type="Proteomes" id="UP000286114">
    <property type="component" value="Unassembled WGS sequence"/>
</dbReference>
<dbReference type="PATRIC" id="fig|820.27.peg.2122"/>
<dbReference type="EMBL" id="WCUA01000007">
    <property type="protein sequence ID" value="KAB4185931.1"/>
    <property type="molecule type" value="Genomic_DNA"/>
</dbReference>
<evidence type="ECO:0000313" key="32">
    <source>
        <dbReference type="EMBL" id="RGJ89899.1"/>
    </source>
</evidence>
<dbReference type="EMBL" id="QSOF01000001">
    <property type="protein sequence ID" value="RGI80147.1"/>
    <property type="molecule type" value="Genomic_DNA"/>
</dbReference>
<dbReference type="EMBL" id="QSEE01000010">
    <property type="protein sequence ID" value="RGZ48473.1"/>
    <property type="molecule type" value="Genomic_DNA"/>
</dbReference>
<evidence type="ECO:0000313" key="76">
    <source>
        <dbReference type="Proteomes" id="UP001215818"/>
    </source>
</evidence>
<reference evidence="8 65" key="7">
    <citation type="submission" date="2019-06" db="EMBL/GenBank/DDBJ databases">
        <title>Complete genome sequence of Bacteroides uniformis NBRC 113350.</title>
        <authorList>
            <person name="Miura T."/>
            <person name="Furukawa M."/>
            <person name="Shimamura M."/>
            <person name="Ohyama Y."/>
            <person name="Yamazoe A."/>
            <person name="Kawasaki H."/>
        </authorList>
    </citation>
    <scope>NUCLEOTIDE SEQUENCE [LARGE SCALE GENOMIC DNA]</scope>
    <source>
        <strain evidence="8 65">NBRC 113350</strain>
    </source>
</reference>
<dbReference type="EMBL" id="WCTR01000021">
    <property type="protein sequence ID" value="KAB4208775.1"/>
    <property type="molecule type" value="Genomic_DNA"/>
</dbReference>
<evidence type="ECO:0000256" key="5">
    <source>
        <dbReference type="ARBA" id="ARBA00023136"/>
    </source>
</evidence>
<dbReference type="EMBL" id="CZAO01000002">
    <property type="protein sequence ID" value="CUO91121.1"/>
    <property type="molecule type" value="Genomic_DNA"/>
</dbReference>
<keyword evidence="75" id="KW-1185">Reference proteome</keyword>
<dbReference type="Proteomes" id="UP000438773">
    <property type="component" value="Unassembled WGS sequence"/>
</dbReference>
<dbReference type="GO" id="GO:0005886">
    <property type="term" value="C:plasma membrane"/>
    <property type="evidence" value="ECO:0007669"/>
    <property type="project" value="UniProtKB-SubCell"/>
</dbReference>
<dbReference type="Gene3D" id="1.10.520.20">
    <property type="entry name" value="N-terminal domain of the delta subunit of the F1F0-ATP synthase"/>
    <property type="match status" value="1"/>
</dbReference>
<dbReference type="Proteomes" id="UP000442334">
    <property type="component" value="Unassembled WGS sequence"/>
</dbReference>
<evidence type="ECO:0000313" key="18">
    <source>
        <dbReference type="EMBL" id="KAB4185931.1"/>
    </source>
</evidence>
<evidence type="ECO:0000313" key="56">
    <source>
        <dbReference type="Proteomes" id="UP000283680"/>
    </source>
</evidence>
<name>A0A139K623_BACUN</name>
<reference evidence="51 52" key="5">
    <citation type="submission" date="2018-08" db="EMBL/GenBank/DDBJ databases">
        <title>A genome reference for cultivated species of the human gut microbiota.</title>
        <authorList>
            <person name="Zou Y."/>
            <person name="Xue W."/>
            <person name="Luo G."/>
        </authorList>
    </citation>
    <scope>NUCLEOTIDE SEQUENCE [LARGE SCALE GENOMIC DNA]</scope>
    <source>
        <strain evidence="38 63">AF14-42</strain>
        <strain evidence="37 59">AF17-20</strain>
        <strain evidence="36 62">AF21-53</strain>
        <strain evidence="35 56">AF28-11</strain>
        <strain evidence="44 58">AM18-14LB</strain>
        <strain evidence="43 61">AM27-46</strain>
        <strain evidence="42 55">AM29-12AC</strain>
        <strain evidence="41 60">AM34-25</strain>
        <strain evidence="40 64">AM39-1</strain>
        <strain evidence="39 57">AM50-4</strain>
        <strain evidence="34 53">OM07-9</strain>
        <strain evidence="33 52">TF09-22</strain>
        <strain evidence="32 51">TM04-30</strain>
        <strain evidence="31 54">TM10-17</strain>
    </source>
</reference>
<evidence type="ECO:0000313" key="71">
    <source>
        <dbReference type="Proteomes" id="UP000442334"/>
    </source>
</evidence>
<evidence type="ECO:0000313" key="64">
    <source>
        <dbReference type="Proteomes" id="UP000286114"/>
    </source>
</evidence>
<dbReference type="Proteomes" id="UP000196329">
    <property type="component" value="Unassembled WGS sequence"/>
</dbReference>
<evidence type="ECO:0000313" key="62">
    <source>
        <dbReference type="Proteomes" id="UP000285283"/>
    </source>
</evidence>
<evidence type="ECO:0000256" key="1">
    <source>
        <dbReference type="ARBA" id="ARBA00004370"/>
    </source>
</evidence>
<comment type="similarity">
    <text evidence="7">Belongs to the ATPase delta chain family.</text>
</comment>
<dbReference type="HAMAP" id="MF_01416">
    <property type="entry name" value="ATP_synth_delta_bact"/>
    <property type="match status" value="1"/>
</dbReference>
<reference evidence="13" key="9">
    <citation type="submission" date="2022-01" db="EMBL/GenBank/DDBJ databases">
        <title>Novel bile acid biosynthetic pathways are enriched in the microbiome of centenarians.</title>
        <authorList>
            <person name="Sato Y."/>
            <person name="Atarashi K."/>
            <person name="Plichta R.D."/>
            <person name="Arai Y."/>
            <person name="Sasajima S."/>
            <person name="Kearney M.S."/>
            <person name="Suda W."/>
            <person name="Takeshita K."/>
            <person name="Sasaki T."/>
            <person name="Okamoto S."/>
            <person name="Skelly N.A."/>
            <person name="Okamura Y."/>
            <person name="Vlamakis H."/>
            <person name="Li Y."/>
            <person name="Tanoue T."/>
            <person name="Takei H."/>
            <person name="Nittono H."/>
            <person name="Narushima S."/>
            <person name="Irie J."/>
            <person name="Itoh H."/>
            <person name="Moriya K."/>
            <person name="Sugiura Y."/>
            <person name="Suematsu M."/>
            <person name="Moritoki N."/>
            <person name="Shibata S."/>
            <person name="Littman R.D."/>
            <person name="Fischbach A.M."/>
            <person name="Uwamino Y."/>
            <person name="Inoue T."/>
            <person name="Honda A."/>
            <person name="Hattori M."/>
            <person name="Murai T."/>
            <person name="Xavier J.R."/>
            <person name="Hirose N."/>
            <person name="Honda K."/>
        </authorList>
    </citation>
    <scope>NUCLEOTIDE SEQUENCE</scope>
    <source>
        <strain evidence="13">CE91-St12</strain>
    </source>
</reference>
<dbReference type="PRINTS" id="PR00125">
    <property type="entry name" value="ATPASEDELTA"/>
</dbReference>
<evidence type="ECO:0000313" key="17">
    <source>
        <dbReference type="EMBL" id="KAB4169641.1"/>
    </source>
</evidence>
<evidence type="ECO:0000313" key="13">
    <source>
        <dbReference type="EMBL" id="GKH14586.1"/>
    </source>
</evidence>
<dbReference type="Proteomes" id="UP000283680">
    <property type="component" value="Unassembled WGS sequence"/>
</dbReference>
<dbReference type="InterPro" id="IPR000711">
    <property type="entry name" value="ATPase_OSCP/dsu"/>
</dbReference>
<dbReference type="STRING" id="820.ERS852554_00540"/>
<evidence type="ECO:0000313" key="70">
    <source>
        <dbReference type="Proteomes" id="UP000441711"/>
    </source>
</evidence>
<gene>
    <name evidence="7 13" type="primary">atpH</name>
    <name evidence="30" type="ORF">B5G17_06600</name>
    <name evidence="29" type="ORF">BHV79_05445</name>
    <name evidence="8" type="ORF">Bun01g_26890</name>
    <name evidence="13" type="ORF">CE91St12_27960</name>
    <name evidence="44" type="ORF">DW216_14830</name>
    <name evidence="43" type="ORF">DW729_01045</name>
    <name evidence="42" type="ORF">DW758_02040</name>
    <name evidence="41" type="ORF">DW831_00140</name>
    <name evidence="40" type="ORF">DW873_00460</name>
    <name evidence="39" type="ORF">DW988_10815</name>
    <name evidence="38" type="ORF">DWW14_09900</name>
    <name evidence="37" type="ORF">DWW83_16375</name>
    <name evidence="36" type="ORF">DWX87_04380</name>
    <name evidence="35" type="ORF">DWY92_11105</name>
    <name evidence="34" type="ORF">DXC07_00540</name>
    <name evidence="33" type="ORF">DXC91_04055</name>
    <name evidence="32" type="ORF">DXD40_17405</name>
    <name evidence="31" type="ORF">DXD90_01045</name>
    <name evidence="9" type="ORF">ERS417307_01388</name>
    <name evidence="12" type="ORF">ERS852462_03586</name>
    <name evidence="10" type="ORF">ERS852510_00387</name>
    <name evidence="11" type="ORF">ERS852554_00540</name>
    <name evidence="21" type="ORF">GAP41_04900</name>
    <name evidence="20" type="ORF">GAP47_19045</name>
    <name evidence="19" type="ORF">GAP55_20765</name>
    <name evidence="18" type="ORF">GAQ34_08815</name>
    <name evidence="17" type="ORF">GAQ59_10655</name>
    <name evidence="14" type="ORF">GAQ70_05820</name>
    <name evidence="15" type="ORF">GAQ72_11920</name>
    <name evidence="16" type="ORF">GAQ75_08860</name>
    <name evidence="22" type="ORF">JQN06_16320</name>
    <name evidence="24" type="ORF">POY73_04905</name>
    <name evidence="23" type="ORF">POY80_13550</name>
    <name evidence="27" type="ORF">POZ10_14070</name>
    <name evidence="25" type="ORF">POZ22_16970</name>
    <name evidence="26" type="ORF">POZ24_10870</name>
    <name evidence="28" type="ORF">RVH16_13565</name>
</gene>
<evidence type="ECO:0000313" key="30">
    <source>
        <dbReference type="EMBL" id="OUN55382.1"/>
    </source>
</evidence>
<protein>
    <recommendedName>
        <fullName evidence="7">ATP synthase subunit delta</fullName>
    </recommendedName>
    <alternativeName>
        <fullName evidence="7">ATP synthase F(1) sector subunit delta</fullName>
    </alternativeName>
    <alternativeName>
        <fullName evidence="7">F-type ATPase subunit delta</fullName>
        <shortName evidence="7">F-ATPase subunit delta</shortName>
    </alternativeName>
</protein>
<proteinExistence type="inferred from homology"/>
<evidence type="ECO:0000313" key="25">
    <source>
        <dbReference type="EMBL" id="MDC1856456.1"/>
    </source>
</evidence>
<evidence type="ECO:0000313" key="73">
    <source>
        <dbReference type="Proteomes" id="UP000466952"/>
    </source>
</evidence>
<evidence type="ECO:0000313" key="63">
    <source>
        <dbReference type="Proteomes" id="UP000285343"/>
    </source>
</evidence>
<dbReference type="Proteomes" id="UP000260874">
    <property type="component" value="Unassembled WGS sequence"/>
</dbReference>
<organism evidence="13 74">
    <name type="scientific">Bacteroides uniformis</name>
    <dbReference type="NCBI Taxonomy" id="820"/>
    <lineage>
        <taxon>Bacteria</taxon>
        <taxon>Pseudomonadati</taxon>
        <taxon>Bacteroidota</taxon>
        <taxon>Bacteroidia</taxon>
        <taxon>Bacteroidales</taxon>
        <taxon>Bacteroidaceae</taxon>
        <taxon>Bacteroides</taxon>
    </lineage>
</organism>
<dbReference type="EMBL" id="QRZC01000011">
    <property type="protein sequence ID" value="RGV42008.1"/>
    <property type="molecule type" value="Genomic_DNA"/>
</dbReference>
<dbReference type="EMBL" id="WCUG01000008">
    <property type="protein sequence ID" value="KAB4169641.1"/>
    <property type="molecule type" value="Genomic_DNA"/>
</dbReference>
<evidence type="ECO:0000313" key="49">
    <source>
        <dbReference type="Proteomes" id="UP000186549"/>
    </source>
</evidence>
<dbReference type="Proteomes" id="UP000433928">
    <property type="component" value="Unassembled WGS sequence"/>
</dbReference>
<evidence type="ECO:0000313" key="28">
    <source>
        <dbReference type="EMBL" id="MDU0245731.1"/>
    </source>
</evidence>
<dbReference type="Proteomes" id="UP000285343">
    <property type="component" value="Unassembled WGS sequence"/>
</dbReference>
<dbReference type="GeneID" id="99752191"/>